<sequence>MNREKLAHYISPLLLIFSGLLAFASISYAEGVCPPQLINRKIAVIVGSASLDATPELVKDVTALIEGECANRGLNPVDQTVLQKILPEQEKLLILRGNTVGAITLGEKLGADLLMVGQLRVKGRVIRGLNTSIKSVYVTLTLKILDAKTARLISSVSWSKKTGGVDVVQRAYDILEENITGIMDNLYSQYCKRGLNILESGHTTLTEKGKGHSVPSAGNQQNNSDSPPPPSSTKLEDL</sequence>
<dbReference type="Gene3D" id="3.40.50.10610">
    <property type="entry name" value="ABC-type transport auxiliary lipoprotein component"/>
    <property type="match status" value="1"/>
</dbReference>
<protein>
    <recommendedName>
        <fullName evidence="3">Curli production assembly/transport component CsgG</fullName>
    </recommendedName>
</protein>
<accession>A0A7C1AWI0</accession>
<organism evidence="2">
    <name type="scientific">Thermodesulforhabdus norvegica</name>
    <dbReference type="NCBI Taxonomy" id="39841"/>
    <lineage>
        <taxon>Bacteria</taxon>
        <taxon>Pseudomonadati</taxon>
        <taxon>Thermodesulfobacteriota</taxon>
        <taxon>Syntrophobacteria</taxon>
        <taxon>Syntrophobacterales</taxon>
        <taxon>Thermodesulforhabdaceae</taxon>
        <taxon>Thermodesulforhabdus</taxon>
    </lineage>
</organism>
<gene>
    <name evidence="2" type="ORF">ENG14_04980</name>
</gene>
<feature type="region of interest" description="Disordered" evidence="1">
    <location>
        <begin position="206"/>
        <end position="238"/>
    </location>
</feature>
<name>A0A7C1AWI0_9BACT</name>
<dbReference type="Proteomes" id="UP000886355">
    <property type="component" value="Unassembled WGS sequence"/>
</dbReference>
<dbReference type="AlphaFoldDB" id="A0A7C1AWI0"/>
<proteinExistence type="predicted"/>
<evidence type="ECO:0008006" key="3">
    <source>
        <dbReference type="Google" id="ProtNLM"/>
    </source>
</evidence>
<dbReference type="EMBL" id="DQZW01000236">
    <property type="protein sequence ID" value="HDL90237.1"/>
    <property type="molecule type" value="Genomic_DNA"/>
</dbReference>
<reference evidence="2" key="1">
    <citation type="journal article" date="2020" name="mSystems">
        <title>Genome- and Community-Level Interaction Insights into Carbon Utilization and Element Cycling Functions of Hydrothermarchaeota in Hydrothermal Sediment.</title>
        <authorList>
            <person name="Zhou Z."/>
            <person name="Liu Y."/>
            <person name="Xu W."/>
            <person name="Pan J."/>
            <person name="Luo Z.H."/>
            <person name="Li M."/>
        </authorList>
    </citation>
    <scope>NUCLEOTIDE SEQUENCE [LARGE SCALE GENOMIC DNA]</scope>
    <source>
        <strain evidence="2">HyVt-19</strain>
    </source>
</reference>
<comment type="caution">
    <text evidence="2">The sequence shown here is derived from an EMBL/GenBank/DDBJ whole genome shotgun (WGS) entry which is preliminary data.</text>
</comment>
<evidence type="ECO:0000313" key="2">
    <source>
        <dbReference type="EMBL" id="HDL90237.1"/>
    </source>
</evidence>
<evidence type="ECO:0000256" key="1">
    <source>
        <dbReference type="SAM" id="MobiDB-lite"/>
    </source>
</evidence>